<dbReference type="Pfam" id="PF00773">
    <property type="entry name" value="RNB"/>
    <property type="match status" value="1"/>
</dbReference>
<evidence type="ECO:0000259" key="1">
    <source>
        <dbReference type="SMART" id="SM00955"/>
    </source>
</evidence>
<organism evidence="2 3">
    <name type="scientific">Schaalia hyovaginalis</name>
    <dbReference type="NCBI Taxonomy" id="29316"/>
    <lineage>
        <taxon>Bacteria</taxon>
        <taxon>Bacillati</taxon>
        <taxon>Actinomycetota</taxon>
        <taxon>Actinomycetes</taxon>
        <taxon>Actinomycetales</taxon>
        <taxon>Actinomycetaceae</taxon>
        <taxon>Schaalia</taxon>
    </lineage>
</organism>
<dbReference type="InterPro" id="IPR001900">
    <property type="entry name" value="RNase_II/R"/>
</dbReference>
<sequence>MEDSSLIPVLDSIRTELSIPSTFPDEVDRQADAAVAEWKDFLSRVQPVLTGDEAASGPRLLAGAAEAIDRAWTALVPEALPRWDATDVPFVTIDPESSRDLDQAVRLRRLEEGRPDGARYRVLYAIASLATFVPAGSPLDLEVRRRATTIYMPDRSTPLHPLALSEGAASLLPGGVVPACVWEILLDARGEVVNATVRRALVRSRAKLSYDQVEAARTSGRPLPDAPEDLVELLEEIGRLRRALETARGGVSSPSPEQEITREIDADGSTHYELSYRKSTPVEEWNAQISLLTGMCAASIMREAGIAVLRTAPPASHQALERLHGVARLLGVDWPEDMPYARLLPALDPAIPAHTAFLAHAMSLYRGAEYAVFVDASRAGSALAKTTSGRSPAAAGAFPCPGDPAARHAAIAAEYAHVTAPLRRLVDRWASEICIAHESGRPIPGWVLDSLPDLPGFMAEGARLASAAERAAIGAVSAKLLLGHEGATFRGVIVERRDGDEDFDRGKVLISDPAVIGSLVARVPGARLPLGEEAGVVLERADVESRSVRFTWAP</sequence>
<dbReference type="InterPro" id="IPR012340">
    <property type="entry name" value="NA-bd_OB-fold"/>
</dbReference>
<comment type="caution">
    <text evidence="2">The sequence shown here is derived from an EMBL/GenBank/DDBJ whole genome shotgun (WGS) entry which is preliminary data.</text>
</comment>
<dbReference type="PANTHER" id="PTHR23355">
    <property type="entry name" value="RIBONUCLEASE"/>
    <property type="match status" value="1"/>
</dbReference>
<reference evidence="2" key="1">
    <citation type="submission" date="2020-08" db="EMBL/GenBank/DDBJ databases">
        <title>Sequencing the genomes of 1000 actinobacteria strains.</title>
        <authorList>
            <person name="Klenk H.-P."/>
        </authorList>
    </citation>
    <scope>NUCLEOTIDE SEQUENCE</scope>
    <source>
        <strain evidence="2">DSM 10695</strain>
    </source>
</reference>
<dbReference type="InterPro" id="IPR040596">
    <property type="entry name" value="RNase_II_C_S1"/>
</dbReference>
<dbReference type="RefSeq" id="WP_184454137.1">
    <property type="nucleotide sequence ID" value="NZ_JAXDYW010000014.1"/>
</dbReference>
<dbReference type="EMBL" id="JACHMK010000001">
    <property type="protein sequence ID" value="MBB6335643.1"/>
    <property type="molecule type" value="Genomic_DNA"/>
</dbReference>
<dbReference type="SMART" id="SM00955">
    <property type="entry name" value="RNB"/>
    <property type="match status" value="1"/>
</dbReference>
<evidence type="ECO:0000313" key="3">
    <source>
        <dbReference type="Proteomes" id="UP000617426"/>
    </source>
</evidence>
<dbReference type="InterPro" id="IPR050180">
    <property type="entry name" value="RNR_Ribonuclease"/>
</dbReference>
<protein>
    <submittedName>
        <fullName evidence="2">Exoribonuclease R</fullName>
    </submittedName>
</protein>
<dbReference type="PANTHER" id="PTHR23355:SF42">
    <property type="entry name" value="RIBONUCLEASE II, CHLOROPLASTIC_MITOCHONDRIAL"/>
    <property type="match status" value="1"/>
</dbReference>
<dbReference type="GO" id="GO:0003723">
    <property type="term" value="F:RNA binding"/>
    <property type="evidence" value="ECO:0007669"/>
    <property type="project" value="InterPro"/>
</dbReference>
<proteinExistence type="predicted"/>
<dbReference type="AlphaFoldDB" id="A0A923E6A1"/>
<dbReference type="GO" id="GO:0000932">
    <property type="term" value="C:P-body"/>
    <property type="evidence" value="ECO:0007669"/>
    <property type="project" value="TreeGrafter"/>
</dbReference>
<gene>
    <name evidence="2" type="ORF">HD592_002208</name>
</gene>
<feature type="domain" description="RNB" evidence="1">
    <location>
        <begin position="82"/>
        <end position="440"/>
    </location>
</feature>
<dbReference type="GO" id="GO:0000175">
    <property type="term" value="F:3'-5'-RNA exonuclease activity"/>
    <property type="evidence" value="ECO:0007669"/>
    <property type="project" value="TreeGrafter"/>
</dbReference>
<dbReference type="Proteomes" id="UP000617426">
    <property type="component" value="Unassembled WGS sequence"/>
</dbReference>
<accession>A0A923E6A1</accession>
<keyword evidence="3" id="KW-1185">Reference proteome</keyword>
<name>A0A923E6A1_9ACTO</name>
<dbReference type="GO" id="GO:0006402">
    <property type="term" value="P:mRNA catabolic process"/>
    <property type="evidence" value="ECO:0007669"/>
    <property type="project" value="TreeGrafter"/>
</dbReference>
<dbReference type="SUPFAM" id="SSF50249">
    <property type="entry name" value="Nucleic acid-binding proteins"/>
    <property type="match status" value="1"/>
</dbReference>
<dbReference type="Pfam" id="PF18614">
    <property type="entry name" value="RNase_II_C_S1"/>
    <property type="match status" value="1"/>
</dbReference>
<evidence type="ECO:0000313" key="2">
    <source>
        <dbReference type="EMBL" id="MBB6335643.1"/>
    </source>
</evidence>